<sequence length="108" mass="11594">MIVPDKEDALIDTLGALMREMVDGPGPDSVKVLRDKDGTPRAFVIDAETHAQLVRPQTNGPSLFSVGGVIPPLESMGEGTAAEDEGRREDRKPLESVLCRAAQAKAKR</sequence>
<dbReference type="EMBL" id="FCNV02000021">
    <property type="protein sequence ID" value="SAL51230.1"/>
    <property type="molecule type" value="Genomic_DNA"/>
</dbReference>
<dbReference type="AlphaFoldDB" id="A0A658R5K8"/>
<name>A0A658R5K8_9BURK</name>
<keyword evidence="3" id="KW-1185">Reference proteome</keyword>
<protein>
    <submittedName>
        <fullName evidence="2">Uncharacterized protein</fullName>
    </submittedName>
</protein>
<evidence type="ECO:0000256" key="1">
    <source>
        <dbReference type="SAM" id="MobiDB-lite"/>
    </source>
</evidence>
<reference evidence="2 3" key="1">
    <citation type="submission" date="2016-01" db="EMBL/GenBank/DDBJ databases">
        <authorList>
            <person name="Peeters C."/>
        </authorList>
    </citation>
    <scope>NUCLEOTIDE SEQUENCE [LARGE SCALE GENOMIC DNA]</scope>
    <source>
        <strain evidence="2">LMG 29315</strain>
    </source>
</reference>
<evidence type="ECO:0000313" key="2">
    <source>
        <dbReference type="EMBL" id="SAL51230.1"/>
    </source>
</evidence>
<evidence type="ECO:0000313" key="3">
    <source>
        <dbReference type="Proteomes" id="UP000198263"/>
    </source>
</evidence>
<gene>
    <name evidence="2" type="ORF">AWB72_05415</name>
</gene>
<comment type="caution">
    <text evidence="2">The sequence shown here is derived from an EMBL/GenBank/DDBJ whole genome shotgun (WGS) entry which is preliminary data.</text>
</comment>
<proteinExistence type="predicted"/>
<dbReference type="OrthoDB" id="9808939at2"/>
<feature type="compositionally biased region" description="Basic and acidic residues" evidence="1">
    <location>
        <begin position="84"/>
        <end position="94"/>
    </location>
</feature>
<organism evidence="2 3">
    <name type="scientific">Caballeronia concitans</name>
    <dbReference type="NCBI Taxonomy" id="1777133"/>
    <lineage>
        <taxon>Bacteria</taxon>
        <taxon>Pseudomonadati</taxon>
        <taxon>Pseudomonadota</taxon>
        <taxon>Betaproteobacteria</taxon>
        <taxon>Burkholderiales</taxon>
        <taxon>Burkholderiaceae</taxon>
        <taxon>Caballeronia</taxon>
    </lineage>
</organism>
<dbReference type="Proteomes" id="UP000198263">
    <property type="component" value="Unassembled WGS sequence"/>
</dbReference>
<dbReference type="RefSeq" id="WP_087128993.1">
    <property type="nucleotide sequence ID" value="NZ_FCNV02000021.1"/>
</dbReference>
<feature type="region of interest" description="Disordered" evidence="1">
    <location>
        <begin position="66"/>
        <end position="96"/>
    </location>
</feature>
<accession>A0A658R5K8</accession>